<gene>
    <name evidence="10" type="ORF">M3X98_13500</name>
</gene>
<sequence length="106" mass="12142">MSKKDHEPIIQDLNKNLDRINEWIKNCDSKASIMIAVIGLFFTLLLNDSILTLAQHIITFVFSNTHIFKIIYGIAIIIFLLCLILGLTFLVFTLNPILNLDLKKKI</sequence>
<comment type="caution">
    <text evidence="10">The sequence shown here is derived from an EMBL/GenBank/DDBJ whole genome shotgun (WGS) entry which is preliminary data.</text>
</comment>
<feature type="transmembrane region" description="Helical" evidence="8">
    <location>
        <begin position="70"/>
        <end position="98"/>
    </location>
</feature>
<organism evidence="10 11">
    <name type="scientific">Enterococcus faecium</name>
    <name type="common">Streptococcus faecium</name>
    <dbReference type="NCBI Taxonomy" id="1352"/>
    <lineage>
        <taxon>Bacteria</taxon>
        <taxon>Bacillati</taxon>
        <taxon>Bacillota</taxon>
        <taxon>Bacilli</taxon>
        <taxon>Lactobacillales</taxon>
        <taxon>Enterococcaceae</taxon>
        <taxon>Enterococcus</taxon>
    </lineage>
</organism>
<reference evidence="10" key="1">
    <citation type="submission" date="2022-05" db="EMBL/GenBank/DDBJ databases">
        <title>Draft genome sequences of Clostridium perfringens strains isolated from Peru.</title>
        <authorList>
            <person name="Hurtado R."/>
            <person name="Lima L."/>
            <person name="Sousa T."/>
            <person name="Jaiswal A.K."/>
            <person name="Tiwari S."/>
            <person name="Maturrano L."/>
            <person name="Brenig B."/>
            <person name="Azevedo V."/>
        </authorList>
    </citation>
    <scope>NUCLEOTIDE SEQUENCE</scope>
    <source>
        <strain evidence="10">CP4</strain>
    </source>
</reference>
<accession>A0A9X3XY16</accession>
<dbReference type="Pfam" id="PF18967">
    <property type="entry name" value="PycTM"/>
    <property type="match status" value="1"/>
</dbReference>
<name>A0A9X3XY16_ENTFC</name>
<proteinExistence type="predicted"/>
<evidence type="ECO:0000313" key="10">
    <source>
        <dbReference type="EMBL" id="MDC4249023.1"/>
    </source>
</evidence>
<dbReference type="EMBL" id="JAMWMK010000034">
    <property type="protein sequence ID" value="MDC4249023.1"/>
    <property type="molecule type" value="Genomic_DNA"/>
</dbReference>
<evidence type="ECO:0000313" key="11">
    <source>
        <dbReference type="Proteomes" id="UP001141166"/>
    </source>
</evidence>
<evidence type="ECO:0000259" key="9">
    <source>
        <dbReference type="Pfam" id="PF18967"/>
    </source>
</evidence>
<comment type="subcellular location">
    <subcellularLocation>
        <location evidence="1">Cell membrane</location>
    </subcellularLocation>
</comment>
<evidence type="ECO:0000256" key="8">
    <source>
        <dbReference type="SAM" id="Phobius"/>
    </source>
</evidence>
<dbReference type="Proteomes" id="UP001141166">
    <property type="component" value="Unassembled WGS sequence"/>
</dbReference>
<evidence type="ECO:0000256" key="6">
    <source>
        <dbReference type="ARBA" id="ARBA00023118"/>
    </source>
</evidence>
<dbReference type="AlphaFoldDB" id="A0A9X3XY16"/>
<evidence type="ECO:0000256" key="4">
    <source>
        <dbReference type="ARBA" id="ARBA00022741"/>
    </source>
</evidence>
<feature type="domain" description="Pycsar effector protein" evidence="9">
    <location>
        <begin position="13"/>
        <end position="97"/>
    </location>
</feature>
<keyword evidence="7 8" id="KW-0472">Membrane</keyword>
<keyword evidence="2" id="KW-1003">Cell membrane</keyword>
<keyword evidence="3 8" id="KW-0812">Transmembrane</keyword>
<feature type="transmembrane region" description="Helical" evidence="8">
    <location>
        <begin position="33"/>
        <end position="58"/>
    </location>
</feature>
<evidence type="ECO:0000256" key="3">
    <source>
        <dbReference type="ARBA" id="ARBA00022692"/>
    </source>
</evidence>
<evidence type="ECO:0000256" key="1">
    <source>
        <dbReference type="ARBA" id="ARBA00004236"/>
    </source>
</evidence>
<evidence type="ECO:0000256" key="5">
    <source>
        <dbReference type="ARBA" id="ARBA00022989"/>
    </source>
</evidence>
<keyword evidence="5 8" id="KW-1133">Transmembrane helix</keyword>
<keyword evidence="4" id="KW-0547">Nucleotide-binding</keyword>
<protein>
    <recommendedName>
        <fullName evidence="9">Pycsar effector protein domain-containing protein</fullName>
    </recommendedName>
</protein>
<keyword evidence="6" id="KW-0051">Antiviral defense</keyword>
<evidence type="ECO:0000256" key="2">
    <source>
        <dbReference type="ARBA" id="ARBA00022475"/>
    </source>
</evidence>
<evidence type="ECO:0000256" key="7">
    <source>
        <dbReference type="ARBA" id="ARBA00023136"/>
    </source>
</evidence>
<dbReference type="InterPro" id="IPR043760">
    <property type="entry name" value="PycTM_dom"/>
</dbReference>
<dbReference type="RefSeq" id="WP_272471506.1">
    <property type="nucleotide sequence ID" value="NZ_JAMWMK010000034.1"/>
</dbReference>